<gene>
    <name evidence="1" type="ORF">UFOVP707_5</name>
</gene>
<reference evidence="1" key="1">
    <citation type="submission" date="2020-04" db="EMBL/GenBank/DDBJ databases">
        <authorList>
            <person name="Chiriac C."/>
            <person name="Salcher M."/>
            <person name="Ghai R."/>
            <person name="Kavagutti S V."/>
        </authorList>
    </citation>
    <scope>NUCLEOTIDE SEQUENCE</scope>
</reference>
<name>A0A6J5NIA3_9CAUD</name>
<protein>
    <submittedName>
        <fullName evidence="1">Uncharacterized protein</fullName>
    </submittedName>
</protein>
<organism evidence="1">
    <name type="scientific">uncultured Caudovirales phage</name>
    <dbReference type="NCBI Taxonomy" id="2100421"/>
    <lineage>
        <taxon>Viruses</taxon>
        <taxon>Duplodnaviria</taxon>
        <taxon>Heunggongvirae</taxon>
        <taxon>Uroviricota</taxon>
        <taxon>Caudoviricetes</taxon>
        <taxon>Peduoviridae</taxon>
        <taxon>Maltschvirus</taxon>
        <taxon>Maltschvirus maltsch</taxon>
    </lineage>
</organism>
<proteinExistence type="predicted"/>
<evidence type="ECO:0000313" key="1">
    <source>
        <dbReference type="EMBL" id="CAB4158442.1"/>
    </source>
</evidence>
<sequence>MNLQFQVRTTFGRQRLYPANDAARTLCELLGTDTAEAHKLAIAKRLGMTIEILAEPIAPGLAALAQGA</sequence>
<accession>A0A6J5NIA3</accession>
<dbReference type="EMBL" id="LR796684">
    <property type="protein sequence ID" value="CAB4158442.1"/>
    <property type="molecule type" value="Genomic_DNA"/>
</dbReference>